<comment type="caution">
    <text evidence="2">The sequence shown here is derived from an EMBL/GenBank/DDBJ whole genome shotgun (WGS) entry which is preliminary data.</text>
</comment>
<name>A0A212CC11_CEREH</name>
<evidence type="ECO:0000313" key="3">
    <source>
        <dbReference type="Proteomes" id="UP000242450"/>
    </source>
</evidence>
<gene>
    <name evidence="2" type="ORF">Celaphus_00007895</name>
</gene>
<reference evidence="2 3" key="1">
    <citation type="journal article" date="2018" name="Mol. Genet. Genomics">
        <title>The red deer Cervus elaphus genome CerEla1.0: sequencing, annotating, genes, and chromosomes.</title>
        <authorList>
            <person name="Bana N.A."/>
            <person name="Nyiri A."/>
            <person name="Nagy J."/>
            <person name="Frank K."/>
            <person name="Nagy T."/>
            <person name="Steger V."/>
            <person name="Schiller M."/>
            <person name="Lakatos P."/>
            <person name="Sugar L."/>
            <person name="Horn P."/>
            <person name="Barta E."/>
            <person name="Orosz L."/>
        </authorList>
    </citation>
    <scope>NUCLEOTIDE SEQUENCE [LARGE SCALE GENOMIC DNA]</scope>
    <source>
        <strain evidence="2">Hungarian</strain>
    </source>
</reference>
<dbReference type="EMBL" id="MKHE01000023">
    <property type="protein sequence ID" value="OWK03533.1"/>
    <property type="molecule type" value="Genomic_DNA"/>
</dbReference>
<proteinExistence type="predicted"/>
<keyword evidence="3" id="KW-1185">Reference proteome</keyword>
<dbReference type="Proteomes" id="UP000242450">
    <property type="component" value="Chromosome 23"/>
</dbReference>
<evidence type="ECO:0000313" key="2">
    <source>
        <dbReference type="EMBL" id="OWK03533.1"/>
    </source>
</evidence>
<protein>
    <submittedName>
        <fullName evidence="2">Uncharacterized protein</fullName>
    </submittedName>
</protein>
<organism evidence="2 3">
    <name type="scientific">Cervus elaphus hippelaphus</name>
    <name type="common">European red deer</name>
    <dbReference type="NCBI Taxonomy" id="46360"/>
    <lineage>
        <taxon>Eukaryota</taxon>
        <taxon>Metazoa</taxon>
        <taxon>Chordata</taxon>
        <taxon>Craniata</taxon>
        <taxon>Vertebrata</taxon>
        <taxon>Euteleostomi</taxon>
        <taxon>Mammalia</taxon>
        <taxon>Eutheria</taxon>
        <taxon>Laurasiatheria</taxon>
        <taxon>Artiodactyla</taxon>
        <taxon>Ruminantia</taxon>
        <taxon>Pecora</taxon>
        <taxon>Cervidae</taxon>
        <taxon>Cervinae</taxon>
        <taxon>Cervus</taxon>
    </lineage>
</organism>
<evidence type="ECO:0000256" key="1">
    <source>
        <dbReference type="SAM" id="MobiDB-lite"/>
    </source>
</evidence>
<dbReference type="AlphaFoldDB" id="A0A212CC11"/>
<sequence length="138" mass="14619">MATGGTRLEPHKVPCRVTAAVALCWCASPLPPGIVSAPVPKKLLRMLHRLLHLCQGLHCHLGQLHQGHFQDSQAGLSGPGARRTKQSLSAGKLDGRRPGRGSEAAVPRDSRTPRAPSSRAVQEAPGQPWELGKARPAG</sequence>
<feature type="region of interest" description="Disordered" evidence="1">
    <location>
        <begin position="70"/>
        <end position="138"/>
    </location>
</feature>
<accession>A0A212CC11</accession>